<keyword evidence="4" id="KW-1185">Reference proteome</keyword>
<proteinExistence type="predicted"/>
<dbReference type="Proteomes" id="UP001501169">
    <property type="component" value="Unassembled WGS sequence"/>
</dbReference>
<dbReference type="EMBL" id="BAAAEO010000005">
    <property type="protein sequence ID" value="GAA0561293.1"/>
    <property type="molecule type" value="Genomic_DNA"/>
</dbReference>
<evidence type="ECO:0000313" key="3">
    <source>
        <dbReference type="EMBL" id="GAA0561293.1"/>
    </source>
</evidence>
<gene>
    <name evidence="3" type="ORF">GCM10009098_31730</name>
</gene>
<comment type="caution">
    <text evidence="3">The sequence shown here is derived from an EMBL/GenBank/DDBJ whole genome shotgun (WGS) entry which is preliminary data.</text>
</comment>
<evidence type="ECO:0000259" key="2">
    <source>
        <dbReference type="Pfam" id="PF10135"/>
    </source>
</evidence>
<dbReference type="InterPro" id="IPR019301">
    <property type="entry name" value="Flagellar_prot_FlgJ_N"/>
</dbReference>
<evidence type="ECO:0000313" key="4">
    <source>
        <dbReference type="Proteomes" id="UP001501169"/>
    </source>
</evidence>
<dbReference type="Pfam" id="PF10135">
    <property type="entry name" value="Rod-binding"/>
    <property type="match status" value="1"/>
</dbReference>
<accession>A0ABP3PA74</accession>
<keyword evidence="1" id="KW-1005">Bacterial flagellum biogenesis</keyword>
<feature type="domain" description="Flagellar protein FlgJ N-terminal" evidence="2">
    <location>
        <begin position="58"/>
        <end position="102"/>
    </location>
</feature>
<sequence>MNITPLSASSLSGLAIDPRAVAGIDASQDAASRLNQAAEQFEAIFLQLVLKNMHAGTDAIAGEHGMFASNEAQTFRDMHDAQLAQSLASNQQLGLSEAIVKQLGAGLSQSENKFKQLVDAVAMPDKGALTLVTPQYSNNAFSQPLWQADPSGNSGL</sequence>
<name>A0ABP3PA74_9GAMM</name>
<dbReference type="RefSeq" id="WP_226767921.1">
    <property type="nucleotide sequence ID" value="NZ_BAAAEO010000005.1"/>
</dbReference>
<protein>
    <submittedName>
        <fullName evidence="3">Rod-binding protein</fullName>
    </submittedName>
</protein>
<organism evidence="3 4">
    <name type="scientific">Rheinheimera aquimaris</name>
    <dbReference type="NCBI Taxonomy" id="412437"/>
    <lineage>
        <taxon>Bacteria</taxon>
        <taxon>Pseudomonadati</taxon>
        <taxon>Pseudomonadota</taxon>
        <taxon>Gammaproteobacteria</taxon>
        <taxon>Chromatiales</taxon>
        <taxon>Chromatiaceae</taxon>
        <taxon>Rheinheimera</taxon>
    </lineage>
</organism>
<reference evidence="4" key="1">
    <citation type="journal article" date="2019" name="Int. J. Syst. Evol. Microbiol.">
        <title>The Global Catalogue of Microorganisms (GCM) 10K type strain sequencing project: providing services to taxonomists for standard genome sequencing and annotation.</title>
        <authorList>
            <consortium name="The Broad Institute Genomics Platform"/>
            <consortium name="The Broad Institute Genome Sequencing Center for Infectious Disease"/>
            <person name="Wu L."/>
            <person name="Ma J."/>
        </authorList>
    </citation>
    <scope>NUCLEOTIDE SEQUENCE [LARGE SCALE GENOMIC DNA]</scope>
    <source>
        <strain evidence="4">JCM 14331</strain>
    </source>
</reference>
<evidence type="ECO:0000256" key="1">
    <source>
        <dbReference type="ARBA" id="ARBA00022795"/>
    </source>
</evidence>